<evidence type="ECO:0000256" key="3">
    <source>
        <dbReference type="ARBA" id="ARBA00022603"/>
    </source>
</evidence>
<dbReference type="PIRSF" id="PIRSF004486">
    <property type="entry name" value="MraW"/>
    <property type="match status" value="1"/>
</dbReference>
<evidence type="ECO:0000256" key="7">
    <source>
        <dbReference type="SAM" id="MobiDB-lite"/>
    </source>
</evidence>
<organism evidence="8 9">
    <name type="scientific">Brucella pituitosa</name>
    <dbReference type="NCBI Taxonomy" id="571256"/>
    <lineage>
        <taxon>Bacteria</taxon>
        <taxon>Pseudomonadati</taxon>
        <taxon>Pseudomonadota</taxon>
        <taxon>Alphaproteobacteria</taxon>
        <taxon>Hyphomicrobiales</taxon>
        <taxon>Brucellaceae</taxon>
        <taxon>Brucella/Ochrobactrum group</taxon>
        <taxon>Brucella</taxon>
    </lineage>
</organism>
<evidence type="ECO:0000256" key="2">
    <source>
        <dbReference type="ARBA" id="ARBA00022552"/>
    </source>
</evidence>
<dbReference type="EMBL" id="JADIJS010000001">
    <property type="protein sequence ID" value="MBO1039710.1"/>
    <property type="molecule type" value="Genomic_DNA"/>
</dbReference>
<name>A0ABS3K065_9HYPH</name>
<comment type="subcellular location">
    <subcellularLocation>
        <location evidence="6">Cytoplasm</location>
    </subcellularLocation>
</comment>
<feature type="binding site" evidence="6">
    <location>
        <position position="114"/>
    </location>
    <ligand>
        <name>S-adenosyl-L-methionine</name>
        <dbReference type="ChEBI" id="CHEBI:59789"/>
    </ligand>
</feature>
<dbReference type="InterPro" id="IPR023397">
    <property type="entry name" value="SAM-dep_MeTrfase_MraW_recog"/>
</dbReference>
<keyword evidence="2 6" id="KW-0698">rRNA processing</keyword>
<proteinExistence type="inferred from homology"/>
<dbReference type="NCBIfam" id="TIGR00006">
    <property type="entry name" value="16S rRNA (cytosine(1402)-N(4))-methyltransferase RsmH"/>
    <property type="match status" value="1"/>
</dbReference>
<dbReference type="Pfam" id="PF01795">
    <property type="entry name" value="Methyltransf_5"/>
    <property type="match status" value="1"/>
</dbReference>
<comment type="similarity">
    <text evidence="1 6">Belongs to the methyltransferase superfamily. RsmH family.</text>
</comment>
<dbReference type="InterPro" id="IPR029063">
    <property type="entry name" value="SAM-dependent_MTases_sf"/>
</dbReference>
<dbReference type="EC" id="2.1.1.199" evidence="6"/>
<comment type="caution">
    <text evidence="8">The sequence shown here is derived from an EMBL/GenBank/DDBJ whole genome shotgun (WGS) entry which is preliminary data.</text>
</comment>
<feature type="region of interest" description="Disordered" evidence="7">
    <location>
        <begin position="272"/>
        <end position="347"/>
    </location>
</feature>
<dbReference type="Gene3D" id="1.10.150.170">
    <property type="entry name" value="Putative methyltransferase TM0872, insert domain"/>
    <property type="match status" value="1"/>
</dbReference>
<dbReference type="SUPFAM" id="SSF81799">
    <property type="entry name" value="Putative methyltransferase TM0872, insert domain"/>
    <property type="match status" value="1"/>
</dbReference>
<keyword evidence="6" id="KW-0963">Cytoplasm</keyword>
<feature type="binding site" evidence="6">
    <location>
        <position position="121"/>
    </location>
    <ligand>
        <name>S-adenosyl-L-methionine</name>
        <dbReference type="ChEBI" id="CHEBI:59789"/>
    </ligand>
</feature>
<reference evidence="8 9" key="1">
    <citation type="submission" date="2020-10" db="EMBL/GenBank/DDBJ databases">
        <title>Genomic characterization of underground lake bacteria from Wind Cave National Park: Insight into the archetypical LuxI/LuxR and identification of LuxR solos.</title>
        <authorList>
            <person name="Wengert P.C."/>
            <person name="Savka M.A."/>
        </authorList>
    </citation>
    <scope>NUCLEOTIDE SEQUENCE [LARGE SCALE GENOMIC DNA]</scope>
    <source>
        <strain evidence="8 9">SD316</strain>
    </source>
</reference>
<accession>A0ABS3K065</accession>
<evidence type="ECO:0000313" key="9">
    <source>
        <dbReference type="Proteomes" id="UP000718278"/>
    </source>
</evidence>
<keyword evidence="9" id="KW-1185">Reference proteome</keyword>
<feature type="binding site" evidence="6">
    <location>
        <begin position="47"/>
        <end position="49"/>
    </location>
    <ligand>
        <name>S-adenosyl-L-methionine</name>
        <dbReference type="ChEBI" id="CHEBI:59789"/>
    </ligand>
</feature>
<sequence length="347" mass="37844">MMASLGGDQSQAEGAQVRHVPVLISEVIDALKPEPGKIIVDGTFGAGGYTRRILEEGANVIAIDRDPTAIAAGRAMEKQFEGKLNLVESRFSALDKAVEKVEGEGAKVDGVVLDIGVSSMQIDEAERGFSFQKDGPLDMRMSRNGPSAADVVNRLKMGDLARIFNFLGEERHAGRIARMIEKRREAQPFTRTLDLANAIESLVGRNPKVPIHPATRVFQALRIYVNDELGELARALLAAERVLKPGGRLVVVTFHSLEDRMVKRYFADRAGGSAGSRHLPETHVRHPSFTPAVKGAVGPTAEEEERNPRARSAKLRAGLRTENPPLEDDLSLFGLPKLPETHELARS</sequence>
<evidence type="ECO:0000256" key="4">
    <source>
        <dbReference type="ARBA" id="ARBA00022679"/>
    </source>
</evidence>
<comment type="function">
    <text evidence="6">Specifically methylates the N4 position of cytidine in position 1402 (C1402) of 16S rRNA.</text>
</comment>
<dbReference type="PANTHER" id="PTHR11265:SF0">
    <property type="entry name" value="12S RRNA N4-METHYLCYTIDINE METHYLTRANSFERASE"/>
    <property type="match status" value="1"/>
</dbReference>
<keyword evidence="4 6" id="KW-0808">Transferase</keyword>
<feature type="binding site" evidence="6">
    <location>
        <position position="91"/>
    </location>
    <ligand>
        <name>S-adenosyl-L-methionine</name>
        <dbReference type="ChEBI" id="CHEBI:59789"/>
    </ligand>
</feature>
<comment type="catalytic activity">
    <reaction evidence="6">
        <text>cytidine(1402) in 16S rRNA + S-adenosyl-L-methionine = N(4)-methylcytidine(1402) in 16S rRNA + S-adenosyl-L-homocysteine + H(+)</text>
        <dbReference type="Rhea" id="RHEA:42928"/>
        <dbReference type="Rhea" id="RHEA-COMP:10286"/>
        <dbReference type="Rhea" id="RHEA-COMP:10287"/>
        <dbReference type="ChEBI" id="CHEBI:15378"/>
        <dbReference type="ChEBI" id="CHEBI:57856"/>
        <dbReference type="ChEBI" id="CHEBI:59789"/>
        <dbReference type="ChEBI" id="CHEBI:74506"/>
        <dbReference type="ChEBI" id="CHEBI:82748"/>
        <dbReference type="EC" id="2.1.1.199"/>
    </reaction>
</comment>
<dbReference type="Proteomes" id="UP000718278">
    <property type="component" value="Unassembled WGS sequence"/>
</dbReference>
<dbReference type="PANTHER" id="PTHR11265">
    <property type="entry name" value="S-ADENOSYL-METHYLTRANSFERASE MRAW"/>
    <property type="match status" value="1"/>
</dbReference>
<evidence type="ECO:0000313" key="8">
    <source>
        <dbReference type="EMBL" id="MBO1039710.1"/>
    </source>
</evidence>
<dbReference type="RefSeq" id="WP_207488301.1">
    <property type="nucleotide sequence ID" value="NZ_JADIJS010000001.1"/>
</dbReference>
<keyword evidence="5 6" id="KW-0949">S-adenosyl-L-methionine</keyword>
<dbReference type="SUPFAM" id="SSF53335">
    <property type="entry name" value="S-adenosyl-L-methionine-dependent methyltransferases"/>
    <property type="match status" value="1"/>
</dbReference>
<keyword evidence="3 6" id="KW-0489">Methyltransferase</keyword>
<dbReference type="Gene3D" id="3.40.50.150">
    <property type="entry name" value="Vaccinia Virus protein VP39"/>
    <property type="match status" value="1"/>
</dbReference>
<dbReference type="HAMAP" id="MF_01007">
    <property type="entry name" value="16SrRNA_methyltr_H"/>
    <property type="match status" value="1"/>
</dbReference>
<gene>
    <name evidence="6 8" type="primary">rsmH</name>
    <name evidence="8" type="ORF">IPV26_08545</name>
</gene>
<evidence type="ECO:0000256" key="5">
    <source>
        <dbReference type="ARBA" id="ARBA00022691"/>
    </source>
</evidence>
<dbReference type="InterPro" id="IPR002903">
    <property type="entry name" value="RsmH"/>
</dbReference>
<feature type="binding site" evidence="6">
    <location>
        <position position="64"/>
    </location>
    <ligand>
        <name>S-adenosyl-L-methionine</name>
        <dbReference type="ChEBI" id="CHEBI:59789"/>
    </ligand>
</feature>
<protein>
    <recommendedName>
        <fullName evidence="6">Ribosomal RNA small subunit methyltransferase H</fullName>
        <ecNumber evidence="6">2.1.1.199</ecNumber>
    </recommendedName>
    <alternativeName>
        <fullName evidence="6">16S rRNA m(4)C1402 methyltransferase</fullName>
    </alternativeName>
    <alternativeName>
        <fullName evidence="6">rRNA (cytosine-N(4)-)-methyltransferase RsmH</fullName>
    </alternativeName>
</protein>
<evidence type="ECO:0000256" key="6">
    <source>
        <dbReference type="HAMAP-Rule" id="MF_01007"/>
    </source>
</evidence>
<evidence type="ECO:0000256" key="1">
    <source>
        <dbReference type="ARBA" id="ARBA00010396"/>
    </source>
</evidence>